<dbReference type="InterPro" id="IPR017246">
    <property type="entry name" value="Snapin"/>
</dbReference>
<keyword evidence="6" id="KW-1185">Reference proteome</keyword>
<keyword evidence="2 4" id="KW-0175">Coiled coil</keyword>
<dbReference type="GO" id="GO:0031083">
    <property type="term" value="C:BLOC-1 complex"/>
    <property type="evidence" value="ECO:0007669"/>
    <property type="project" value="InterPro"/>
</dbReference>
<dbReference type="PANTHER" id="PTHR31305">
    <property type="entry name" value="SNARE-ASSOCIATED PROTEIN SNAPIN"/>
    <property type="match status" value="1"/>
</dbReference>
<proteinExistence type="inferred from homology"/>
<gene>
    <name evidence="5" type="ORF">K450DRAFT_235748</name>
</gene>
<evidence type="ECO:0000256" key="3">
    <source>
        <dbReference type="ARBA" id="ARBA00033330"/>
    </source>
</evidence>
<dbReference type="GO" id="GO:0000149">
    <property type="term" value="F:SNARE binding"/>
    <property type="evidence" value="ECO:0007669"/>
    <property type="project" value="TreeGrafter"/>
</dbReference>
<evidence type="ECO:0000313" key="5">
    <source>
        <dbReference type="EMBL" id="KAI8580742.1"/>
    </source>
</evidence>
<evidence type="ECO:0000256" key="1">
    <source>
        <dbReference type="ARBA" id="ARBA00006111"/>
    </source>
</evidence>
<dbReference type="GO" id="GO:0006886">
    <property type="term" value="P:intracellular protein transport"/>
    <property type="evidence" value="ECO:0007669"/>
    <property type="project" value="InterPro"/>
</dbReference>
<dbReference type="Pfam" id="PF14712">
    <property type="entry name" value="Snapin_Pallidin"/>
    <property type="match status" value="1"/>
</dbReference>
<dbReference type="GO" id="GO:0099078">
    <property type="term" value="C:BORC complex"/>
    <property type="evidence" value="ECO:0007669"/>
    <property type="project" value="TreeGrafter"/>
</dbReference>
<reference evidence="5" key="2">
    <citation type="journal article" date="2022" name="Proc. Natl. Acad. Sci. U.S.A.">
        <title>Diploid-dominant life cycles characterize the early evolution of Fungi.</title>
        <authorList>
            <person name="Amses K.R."/>
            <person name="Simmons D.R."/>
            <person name="Longcore J.E."/>
            <person name="Mondo S.J."/>
            <person name="Seto K."/>
            <person name="Jeronimo G.H."/>
            <person name="Bonds A.E."/>
            <person name="Quandt C.A."/>
            <person name="Davis W.J."/>
            <person name="Chang Y."/>
            <person name="Federici B.A."/>
            <person name="Kuo A."/>
            <person name="LaButti K."/>
            <person name="Pangilinan J."/>
            <person name="Andreopoulos W."/>
            <person name="Tritt A."/>
            <person name="Riley R."/>
            <person name="Hundley H."/>
            <person name="Johnson J."/>
            <person name="Lipzen A."/>
            <person name="Barry K."/>
            <person name="Lang B.F."/>
            <person name="Cuomo C.A."/>
            <person name="Buchler N.E."/>
            <person name="Grigoriev I.V."/>
            <person name="Spatafora J.W."/>
            <person name="Stajich J.E."/>
            <person name="James T.Y."/>
        </authorList>
    </citation>
    <scope>NUCLEOTIDE SEQUENCE</scope>
    <source>
        <strain evidence="5">AG</strain>
    </source>
</reference>
<feature type="coiled-coil region" evidence="4">
    <location>
        <begin position="40"/>
        <end position="67"/>
    </location>
</feature>
<reference evidence="5" key="1">
    <citation type="submission" date="2021-06" db="EMBL/GenBank/DDBJ databases">
        <authorList>
            <consortium name="DOE Joint Genome Institute"/>
            <person name="Mondo S.J."/>
            <person name="Amses K.R."/>
            <person name="Simmons D.R."/>
            <person name="Longcore J.E."/>
            <person name="Seto K."/>
            <person name="Alves G.H."/>
            <person name="Bonds A.E."/>
            <person name="Quandt C.A."/>
            <person name="Davis W.J."/>
            <person name="Chang Y."/>
            <person name="Letcher P.M."/>
            <person name="Powell M.J."/>
            <person name="Kuo A."/>
            <person name="Labutti K."/>
            <person name="Pangilinan J."/>
            <person name="Andreopoulos W."/>
            <person name="Tritt A."/>
            <person name="Riley R."/>
            <person name="Hundley H."/>
            <person name="Johnson J."/>
            <person name="Lipzen A."/>
            <person name="Barry K."/>
            <person name="Berbee M.L."/>
            <person name="Buchler N.E."/>
            <person name="Grigoriev I.V."/>
            <person name="Spatafora J.W."/>
            <person name="Stajich J.E."/>
            <person name="James T.Y."/>
        </authorList>
    </citation>
    <scope>NUCLEOTIDE SEQUENCE</scope>
    <source>
        <strain evidence="5">AG</strain>
    </source>
</reference>
<dbReference type="Proteomes" id="UP001206595">
    <property type="component" value="Unassembled WGS sequence"/>
</dbReference>
<dbReference type="GO" id="GO:0032418">
    <property type="term" value="P:lysosome localization"/>
    <property type="evidence" value="ECO:0007669"/>
    <property type="project" value="TreeGrafter"/>
</dbReference>
<sequence length="116" mass="13283">MAEEAQMSRKNAVESQTSSHVADGLLSVIQPVIYETDLRIVGVRQSQNELNKEIERLIAELQLFSDITDPPALQASHTKLMMARKQLAHSNQLLQNVHIRITRMQEQLNQPKRTRK</sequence>
<dbReference type="InterPro" id="IPR028119">
    <property type="entry name" value="Snapin/Pallidin/Snn1"/>
</dbReference>
<name>A0AAD5HDZ9_UMBRA</name>
<evidence type="ECO:0000256" key="4">
    <source>
        <dbReference type="SAM" id="Coils"/>
    </source>
</evidence>
<dbReference type="GeneID" id="75913488"/>
<protein>
    <recommendedName>
        <fullName evidence="3">Biogenesis of lysosome-related organelles complex 1 subunit 7</fullName>
    </recommendedName>
</protein>
<evidence type="ECO:0000256" key="2">
    <source>
        <dbReference type="ARBA" id="ARBA00023054"/>
    </source>
</evidence>
<dbReference type="PANTHER" id="PTHR31305:SF2">
    <property type="entry name" value="SNARE-ASSOCIATED PROTEIN SNAPIN"/>
    <property type="match status" value="1"/>
</dbReference>
<dbReference type="RefSeq" id="XP_051445746.1">
    <property type="nucleotide sequence ID" value="XM_051588143.1"/>
</dbReference>
<organism evidence="5 6">
    <name type="scientific">Umbelopsis ramanniana AG</name>
    <dbReference type="NCBI Taxonomy" id="1314678"/>
    <lineage>
        <taxon>Eukaryota</taxon>
        <taxon>Fungi</taxon>
        <taxon>Fungi incertae sedis</taxon>
        <taxon>Mucoromycota</taxon>
        <taxon>Mucoromycotina</taxon>
        <taxon>Umbelopsidomycetes</taxon>
        <taxon>Umbelopsidales</taxon>
        <taxon>Umbelopsidaceae</taxon>
        <taxon>Umbelopsis</taxon>
    </lineage>
</organism>
<comment type="caution">
    <text evidence="5">The sequence shown here is derived from an EMBL/GenBank/DDBJ whole genome shotgun (WGS) entry which is preliminary data.</text>
</comment>
<evidence type="ECO:0000313" key="6">
    <source>
        <dbReference type="Proteomes" id="UP001206595"/>
    </source>
</evidence>
<dbReference type="AlphaFoldDB" id="A0AAD5HDZ9"/>
<dbReference type="EMBL" id="MU620910">
    <property type="protein sequence ID" value="KAI8580742.1"/>
    <property type="molecule type" value="Genomic_DNA"/>
</dbReference>
<comment type="similarity">
    <text evidence="1">Belongs to the SNAPIN family.</text>
</comment>
<accession>A0AAD5HDZ9</accession>